<feature type="signal peptide" evidence="1">
    <location>
        <begin position="1"/>
        <end position="28"/>
    </location>
</feature>
<evidence type="ECO:0000313" key="3">
    <source>
        <dbReference type="Proteomes" id="UP001596066"/>
    </source>
</evidence>
<organism evidence="2 3">
    <name type="scientific">Kitasatospora cinereorecta</name>
    <dbReference type="NCBI Taxonomy" id="285560"/>
    <lineage>
        <taxon>Bacteria</taxon>
        <taxon>Bacillati</taxon>
        <taxon>Actinomycetota</taxon>
        <taxon>Actinomycetes</taxon>
        <taxon>Kitasatosporales</taxon>
        <taxon>Streptomycetaceae</taxon>
        <taxon>Kitasatospora</taxon>
    </lineage>
</organism>
<proteinExistence type="predicted"/>
<evidence type="ECO:0000256" key="1">
    <source>
        <dbReference type="SAM" id="SignalP"/>
    </source>
</evidence>
<protein>
    <recommendedName>
        <fullName evidence="4">Secreted protein</fullName>
    </recommendedName>
</protein>
<accession>A0ABW0V4D9</accession>
<keyword evidence="1" id="KW-0732">Signal</keyword>
<comment type="caution">
    <text evidence="2">The sequence shown here is derived from an EMBL/GenBank/DDBJ whole genome shotgun (WGS) entry which is preliminary data.</text>
</comment>
<gene>
    <name evidence="2" type="ORF">ACFPZF_02240</name>
</gene>
<dbReference type="Proteomes" id="UP001596066">
    <property type="component" value="Unassembled WGS sequence"/>
</dbReference>
<dbReference type="EMBL" id="JBHSOC010000002">
    <property type="protein sequence ID" value="MFC5640175.1"/>
    <property type="molecule type" value="Genomic_DNA"/>
</dbReference>
<name>A0ABW0V4D9_9ACTN</name>
<dbReference type="RefSeq" id="WP_346142125.1">
    <property type="nucleotide sequence ID" value="NZ_BAAAUA010000008.1"/>
</dbReference>
<reference evidence="3" key="1">
    <citation type="journal article" date="2019" name="Int. J. Syst. Evol. Microbiol.">
        <title>The Global Catalogue of Microorganisms (GCM) 10K type strain sequencing project: providing services to taxonomists for standard genome sequencing and annotation.</title>
        <authorList>
            <consortium name="The Broad Institute Genomics Platform"/>
            <consortium name="The Broad Institute Genome Sequencing Center for Infectious Disease"/>
            <person name="Wu L."/>
            <person name="Ma J."/>
        </authorList>
    </citation>
    <scope>NUCLEOTIDE SEQUENCE [LARGE SCALE GENOMIC DNA]</scope>
    <source>
        <strain evidence="3">CGMCC 4.1622</strain>
    </source>
</reference>
<sequence>MKLRLAASSAVIALVATVGLFSAGTASANTSGRVCRNPDVSADGLNVHTCISGDGGRTLTATADTSGGNNTTINLCVKVVDASQHDVPGSENCAWGVNGPHGHVSSNPVTVPYGTYYAVSYFTSPTYWYGGESQPISVFPPCPRCV</sequence>
<evidence type="ECO:0008006" key="4">
    <source>
        <dbReference type="Google" id="ProtNLM"/>
    </source>
</evidence>
<keyword evidence="3" id="KW-1185">Reference proteome</keyword>
<feature type="chain" id="PRO_5047540234" description="Secreted protein" evidence="1">
    <location>
        <begin position="29"/>
        <end position="146"/>
    </location>
</feature>
<evidence type="ECO:0000313" key="2">
    <source>
        <dbReference type="EMBL" id="MFC5640175.1"/>
    </source>
</evidence>